<evidence type="ECO:0000313" key="2">
    <source>
        <dbReference type="Proteomes" id="UP000241769"/>
    </source>
</evidence>
<keyword evidence="2" id="KW-1185">Reference proteome</keyword>
<comment type="caution">
    <text evidence="1">The sequence shown here is derived from an EMBL/GenBank/DDBJ whole genome shotgun (WGS) entry which is preliminary data.</text>
</comment>
<dbReference type="InterPro" id="IPR019410">
    <property type="entry name" value="Methyltransf_16"/>
</dbReference>
<sequence length="382" mass="43900">MGEAIGIEDALSRILRDYREMIPVGTSSLKNMMDDAFRDEKGEVFGMEDIRFQSLFYDKVINDPTIQKYPPLLRTSKDYVQALMRCVEDRHEELHEELIYHYLDLLNRMKSSAGLPSQMAAAMKEDGISAVDCYKTYQMEGEAKEDLYTIGYATTFNSVGMTTWEAGFLLAEYALDHKEQFRGKRILELGSGLGITCAVICRHLHPLQYIASDYTHTIIRNLHRNLIINDVDVGEENFGEEEWAEEGKYFFGVDEDDVKRSILVKSLDWGQISRKTLEQHSALYSPVECIVAADVLYDPDLTELFLTVLGFFFELPGERVAYVAQTMRNPSTMRHFEEKAKELSMHVEVVATEAQVGRRFRYQPTTDLAIFLIIRRDATRET</sequence>
<dbReference type="OrthoDB" id="194386at2759"/>
<organism evidence="1 2">
    <name type="scientific">Planoprotostelium fungivorum</name>
    <dbReference type="NCBI Taxonomy" id="1890364"/>
    <lineage>
        <taxon>Eukaryota</taxon>
        <taxon>Amoebozoa</taxon>
        <taxon>Evosea</taxon>
        <taxon>Variosea</taxon>
        <taxon>Cavosteliida</taxon>
        <taxon>Cavosteliaceae</taxon>
        <taxon>Planoprotostelium</taxon>
    </lineage>
</organism>
<dbReference type="EMBL" id="MDYQ01000121">
    <property type="protein sequence ID" value="PRP81640.1"/>
    <property type="molecule type" value="Genomic_DNA"/>
</dbReference>
<dbReference type="FunCoup" id="A0A2P6NCG7">
    <property type="interactions" value="261"/>
</dbReference>
<accession>A0A2P6NCG7</accession>
<gene>
    <name evidence="1" type="ORF">PROFUN_01147</name>
</gene>
<evidence type="ECO:0000313" key="1">
    <source>
        <dbReference type="EMBL" id="PRP81640.1"/>
    </source>
</evidence>
<dbReference type="PANTHER" id="PTHR14614">
    <property type="entry name" value="HEPATOCELLULAR CARCINOMA-ASSOCIATED ANTIGEN"/>
    <property type="match status" value="1"/>
</dbReference>
<dbReference type="Pfam" id="PF10294">
    <property type="entry name" value="Methyltransf_16"/>
    <property type="match status" value="1"/>
</dbReference>
<dbReference type="SUPFAM" id="SSF53335">
    <property type="entry name" value="S-adenosyl-L-methionine-dependent methyltransferases"/>
    <property type="match status" value="1"/>
</dbReference>
<dbReference type="Gene3D" id="3.40.50.150">
    <property type="entry name" value="Vaccinia Virus protein VP39"/>
    <property type="match status" value="1"/>
</dbReference>
<dbReference type="InParanoid" id="A0A2P6NCG7"/>
<proteinExistence type="predicted"/>
<reference evidence="1 2" key="1">
    <citation type="journal article" date="2018" name="Genome Biol. Evol.">
        <title>Multiple Roots of Fruiting Body Formation in Amoebozoa.</title>
        <authorList>
            <person name="Hillmann F."/>
            <person name="Forbes G."/>
            <person name="Novohradska S."/>
            <person name="Ferling I."/>
            <person name="Riege K."/>
            <person name="Groth M."/>
            <person name="Westermann M."/>
            <person name="Marz M."/>
            <person name="Spaller T."/>
            <person name="Winckler T."/>
            <person name="Schaap P."/>
            <person name="Glockner G."/>
        </authorList>
    </citation>
    <scope>NUCLEOTIDE SEQUENCE [LARGE SCALE GENOMIC DNA]</scope>
    <source>
        <strain evidence="1 2">Jena</strain>
    </source>
</reference>
<evidence type="ECO:0008006" key="3">
    <source>
        <dbReference type="Google" id="ProtNLM"/>
    </source>
</evidence>
<name>A0A2P6NCG7_9EUKA</name>
<dbReference type="STRING" id="1890364.A0A2P6NCG7"/>
<dbReference type="InterPro" id="IPR029063">
    <property type="entry name" value="SAM-dependent_MTases_sf"/>
</dbReference>
<dbReference type="Proteomes" id="UP000241769">
    <property type="component" value="Unassembled WGS sequence"/>
</dbReference>
<dbReference type="AlphaFoldDB" id="A0A2P6NCG7"/>
<dbReference type="PANTHER" id="PTHR14614:SF130">
    <property type="entry name" value="PROTEIN-LYSINE N-METHYLTRANSFERASE EEF2KMT"/>
    <property type="match status" value="1"/>
</dbReference>
<protein>
    <recommendedName>
        <fullName evidence="3">FAM86 N-terminal domain-containing protein</fullName>
    </recommendedName>
</protein>